<dbReference type="AlphaFoldDB" id="A0A0V1HSN9"/>
<reference evidence="1 2" key="1">
    <citation type="submission" date="2015-01" db="EMBL/GenBank/DDBJ databases">
        <title>Evolution of Trichinella species and genotypes.</title>
        <authorList>
            <person name="Korhonen P.K."/>
            <person name="Edoardo P."/>
            <person name="Giuseppe L.R."/>
            <person name="Gasser R.B."/>
        </authorList>
    </citation>
    <scope>NUCLEOTIDE SEQUENCE [LARGE SCALE GENOMIC DNA]</scope>
    <source>
        <strain evidence="1">ISS1029</strain>
    </source>
</reference>
<comment type="caution">
    <text evidence="1">The sequence shown here is derived from an EMBL/GenBank/DDBJ whole genome shotgun (WGS) entry which is preliminary data.</text>
</comment>
<evidence type="ECO:0000313" key="1">
    <source>
        <dbReference type="EMBL" id="KRZ13553.1"/>
    </source>
</evidence>
<accession>A0A0V1HSN9</accession>
<gene>
    <name evidence="1" type="ORF">T11_1737</name>
</gene>
<organism evidence="1 2">
    <name type="scientific">Trichinella zimbabwensis</name>
    <dbReference type="NCBI Taxonomy" id="268475"/>
    <lineage>
        <taxon>Eukaryota</taxon>
        <taxon>Metazoa</taxon>
        <taxon>Ecdysozoa</taxon>
        <taxon>Nematoda</taxon>
        <taxon>Enoplea</taxon>
        <taxon>Dorylaimia</taxon>
        <taxon>Trichinellida</taxon>
        <taxon>Trichinellidae</taxon>
        <taxon>Trichinella</taxon>
    </lineage>
</organism>
<dbReference type="EMBL" id="JYDP01000031">
    <property type="protein sequence ID" value="KRZ13553.1"/>
    <property type="molecule type" value="Genomic_DNA"/>
</dbReference>
<proteinExistence type="predicted"/>
<evidence type="ECO:0000313" key="2">
    <source>
        <dbReference type="Proteomes" id="UP000055024"/>
    </source>
</evidence>
<name>A0A0V1HSN9_9BILA</name>
<keyword evidence="2" id="KW-1185">Reference proteome</keyword>
<sequence length="60" mass="7185">MSAKALSPINGAQVARLNVYYWRKSEKDWHHISKMFCVLRGKRKTEKPFIKKWSKDLNYT</sequence>
<dbReference type="Proteomes" id="UP000055024">
    <property type="component" value="Unassembled WGS sequence"/>
</dbReference>
<protein>
    <submittedName>
        <fullName evidence="1">Uncharacterized protein</fullName>
    </submittedName>
</protein>